<feature type="non-terminal residue" evidence="1">
    <location>
        <position position="1"/>
    </location>
</feature>
<keyword evidence="2" id="KW-1185">Reference proteome</keyword>
<accession>A0A0S3R1X1</accession>
<dbReference type="EMBL" id="AP015034">
    <property type="protein sequence ID" value="BAT74603.1"/>
    <property type="molecule type" value="Genomic_DNA"/>
</dbReference>
<sequence>QSSNHFFIFRTLTPFFHIQHISTYIFTTFFNSFFTVPLKEVAANQIFTPTLFNNTTTTHIYSFVKTQKRKLTFPPLLC</sequence>
<protein>
    <submittedName>
        <fullName evidence="1">Uncharacterized protein</fullName>
    </submittedName>
</protein>
<dbReference type="Proteomes" id="UP000291084">
    <property type="component" value="Chromosome 1"/>
</dbReference>
<proteinExistence type="predicted"/>
<organism evidence="1 2">
    <name type="scientific">Vigna angularis var. angularis</name>
    <dbReference type="NCBI Taxonomy" id="157739"/>
    <lineage>
        <taxon>Eukaryota</taxon>
        <taxon>Viridiplantae</taxon>
        <taxon>Streptophyta</taxon>
        <taxon>Embryophyta</taxon>
        <taxon>Tracheophyta</taxon>
        <taxon>Spermatophyta</taxon>
        <taxon>Magnoliopsida</taxon>
        <taxon>eudicotyledons</taxon>
        <taxon>Gunneridae</taxon>
        <taxon>Pentapetalae</taxon>
        <taxon>rosids</taxon>
        <taxon>fabids</taxon>
        <taxon>Fabales</taxon>
        <taxon>Fabaceae</taxon>
        <taxon>Papilionoideae</taxon>
        <taxon>50 kb inversion clade</taxon>
        <taxon>NPAAA clade</taxon>
        <taxon>indigoferoid/millettioid clade</taxon>
        <taxon>Phaseoleae</taxon>
        <taxon>Vigna</taxon>
    </lineage>
</organism>
<evidence type="ECO:0000313" key="2">
    <source>
        <dbReference type="Proteomes" id="UP000291084"/>
    </source>
</evidence>
<dbReference type="AlphaFoldDB" id="A0A0S3R1X1"/>
<name>A0A0S3R1X1_PHAAN</name>
<gene>
    <name evidence="1" type="primary">Vigan.01G230600</name>
    <name evidence="1" type="ORF">VIGAN_01230600</name>
</gene>
<reference evidence="1 2" key="1">
    <citation type="journal article" date="2015" name="Sci. Rep.">
        <title>The power of single molecule real-time sequencing technology in the de novo assembly of a eukaryotic genome.</title>
        <authorList>
            <person name="Sakai H."/>
            <person name="Naito K."/>
            <person name="Ogiso-Tanaka E."/>
            <person name="Takahashi Y."/>
            <person name="Iseki K."/>
            <person name="Muto C."/>
            <person name="Satou K."/>
            <person name="Teruya K."/>
            <person name="Shiroma A."/>
            <person name="Shimoji M."/>
            <person name="Hirano T."/>
            <person name="Itoh T."/>
            <person name="Kaga A."/>
            <person name="Tomooka N."/>
        </authorList>
    </citation>
    <scope>NUCLEOTIDE SEQUENCE [LARGE SCALE GENOMIC DNA]</scope>
    <source>
        <strain evidence="2">cv. Shumari</strain>
    </source>
</reference>
<evidence type="ECO:0000313" key="1">
    <source>
        <dbReference type="EMBL" id="BAT74603.1"/>
    </source>
</evidence>